<sequence>MELFGFVYQKEASFRTTTNWVCIRNGRKGDTLLGDRCQARVVQRMDDGALKLNRHTHNHHPEQQY</sequence>
<dbReference type="Pfam" id="PF04500">
    <property type="entry name" value="FLYWCH"/>
    <property type="match status" value="1"/>
</dbReference>
<reference evidence="6" key="2">
    <citation type="submission" date="2020-05" db="UniProtKB">
        <authorList>
            <consortium name="EnsemblMetazoa"/>
        </authorList>
    </citation>
    <scope>IDENTIFICATION</scope>
</reference>
<dbReference type="OrthoDB" id="7902643at2759"/>
<dbReference type="GO" id="GO:0008270">
    <property type="term" value="F:zinc ion binding"/>
    <property type="evidence" value="ECO:0007669"/>
    <property type="project" value="UniProtKB-KW"/>
</dbReference>
<evidence type="ECO:0000313" key="5">
    <source>
        <dbReference type="EMBL" id="KFB53267.1"/>
    </source>
</evidence>
<dbReference type="EMBL" id="ATLV01026708">
    <property type="status" value="NOT_ANNOTATED_CDS"/>
    <property type="molecule type" value="Genomic_DNA"/>
</dbReference>
<dbReference type="Gene3D" id="2.20.25.240">
    <property type="match status" value="1"/>
</dbReference>
<dbReference type="EnsemblMetazoa" id="ASIC021571-RA">
    <property type="protein sequence ID" value="ASIC021571-PA"/>
    <property type="gene ID" value="ASIC021571"/>
</dbReference>
<evidence type="ECO:0000256" key="3">
    <source>
        <dbReference type="ARBA" id="ARBA00022833"/>
    </source>
</evidence>
<dbReference type="OMA" id="MCFSLGY"/>
<dbReference type="AlphaFoldDB" id="A0A084WSS3"/>
<evidence type="ECO:0000256" key="1">
    <source>
        <dbReference type="ARBA" id="ARBA00022723"/>
    </source>
</evidence>
<keyword evidence="7" id="KW-1185">Reference proteome</keyword>
<protein>
    <submittedName>
        <fullName evidence="6">FLYWCH-type domain-containing protein</fullName>
    </submittedName>
    <submittedName>
        <fullName evidence="5">Mod(Mdg4)-h55.7c</fullName>
    </submittedName>
</protein>
<evidence type="ECO:0000313" key="6">
    <source>
        <dbReference type="EnsemblMetazoa" id="ASIC021571-PA"/>
    </source>
</evidence>
<organism evidence="5">
    <name type="scientific">Anopheles sinensis</name>
    <name type="common">Mosquito</name>
    <dbReference type="NCBI Taxonomy" id="74873"/>
    <lineage>
        <taxon>Eukaryota</taxon>
        <taxon>Metazoa</taxon>
        <taxon>Ecdysozoa</taxon>
        <taxon>Arthropoda</taxon>
        <taxon>Hexapoda</taxon>
        <taxon>Insecta</taxon>
        <taxon>Pterygota</taxon>
        <taxon>Neoptera</taxon>
        <taxon>Endopterygota</taxon>
        <taxon>Diptera</taxon>
        <taxon>Nematocera</taxon>
        <taxon>Culicoidea</taxon>
        <taxon>Culicidae</taxon>
        <taxon>Anophelinae</taxon>
        <taxon>Anopheles</taxon>
    </lineage>
</organism>
<keyword evidence="3" id="KW-0862">Zinc</keyword>
<dbReference type="Proteomes" id="UP000030765">
    <property type="component" value="Unassembled WGS sequence"/>
</dbReference>
<accession>A0A084WSS3</accession>
<dbReference type="VEuPathDB" id="VectorBase:ASIC021571"/>
<keyword evidence="1" id="KW-0479">Metal-binding</keyword>
<evidence type="ECO:0000256" key="2">
    <source>
        <dbReference type="ARBA" id="ARBA00022771"/>
    </source>
</evidence>
<name>A0A084WSS3_ANOSI</name>
<evidence type="ECO:0000259" key="4">
    <source>
        <dbReference type="Pfam" id="PF04500"/>
    </source>
</evidence>
<dbReference type="EMBL" id="KE525417">
    <property type="protein sequence ID" value="KFB53267.1"/>
    <property type="molecule type" value="Genomic_DNA"/>
</dbReference>
<reference evidence="5 7" key="1">
    <citation type="journal article" date="2014" name="BMC Genomics">
        <title>Genome sequence of Anopheles sinensis provides insight into genetics basis of mosquito competence for malaria parasites.</title>
        <authorList>
            <person name="Zhou D."/>
            <person name="Zhang D."/>
            <person name="Ding G."/>
            <person name="Shi L."/>
            <person name="Hou Q."/>
            <person name="Ye Y."/>
            <person name="Xu Y."/>
            <person name="Zhou H."/>
            <person name="Xiong C."/>
            <person name="Li S."/>
            <person name="Yu J."/>
            <person name="Hong S."/>
            <person name="Yu X."/>
            <person name="Zou P."/>
            <person name="Chen C."/>
            <person name="Chang X."/>
            <person name="Wang W."/>
            <person name="Lv Y."/>
            <person name="Sun Y."/>
            <person name="Ma L."/>
            <person name="Shen B."/>
            <person name="Zhu C."/>
        </authorList>
    </citation>
    <scope>NUCLEOTIDE SEQUENCE [LARGE SCALE GENOMIC DNA]</scope>
</reference>
<evidence type="ECO:0000313" key="7">
    <source>
        <dbReference type="Proteomes" id="UP000030765"/>
    </source>
</evidence>
<keyword evidence="2" id="KW-0863">Zinc-finger</keyword>
<dbReference type="InterPro" id="IPR007588">
    <property type="entry name" value="Znf_FLYWCH"/>
</dbReference>
<proteinExistence type="predicted"/>
<gene>
    <name evidence="5" type="ORF">ZHAS_00021571</name>
</gene>
<feature type="domain" description="FLYWCH-type" evidence="4">
    <location>
        <begin position="5"/>
        <end position="59"/>
    </location>
</feature>